<dbReference type="InterPro" id="IPR011009">
    <property type="entry name" value="Kinase-like_dom_sf"/>
</dbReference>
<dbReference type="PhylomeDB" id="A0A0G4G2E0"/>
<feature type="signal peptide" evidence="1">
    <location>
        <begin position="1"/>
        <end position="24"/>
    </location>
</feature>
<dbReference type="PROSITE" id="PS50011">
    <property type="entry name" value="PROTEIN_KINASE_DOM"/>
    <property type="match status" value="1"/>
</dbReference>
<reference evidence="3 4" key="1">
    <citation type="submission" date="2014-11" db="EMBL/GenBank/DDBJ databases">
        <authorList>
            <person name="Zhu J."/>
            <person name="Qi W."/>
            <person name="Song R."/>
        </authorList>
    </citation>
    <scope>NUCLEOTIDE SEQUENCE [LARGE SCALE GENOMIC DNA]</scope>
</reference>
<dbReference type="InParanoid" id="A0A0G4G2E0"/>
<keyword evidence="1" id="KW-0732">Signal</keyword>
<accession>A0A0G4G2E0</accession>
<evidence type="ECO:0000256" key="1">
    <source>
        <dbReference type="SAM" id="SignalP"/>
    </source>
</evidence>
<dbReference type="Gene3D" id="1.10.510.10">
    <property type="entry name" value="Transferase(Phosphotransferase) domain 1"/>
    <property type="match status" value="1"/>
</dbReference>
<keyword evidence="4" id="KW-1185">Reference proteome</keyword>
<dbReference type="Pfam" id="PF06293">
    <property type="entry name" value="Kdo"/>
    <property type="match status" value="1"/>
</dbReference>
<dbReference type="GO" id="GO:0004672">
    <property type="term" value="F:protein kinase activity"/>
    <property type="evidence" value="ECO:0007669"/>
    <property type="project" value="InterPro"/>
</dbReference>
<dbReference type="VEuPathDB" id="CryptoDB:Vbra_4505"/>
<evidence type="ECO:0000313" key="4">
    <source>
        <dbReference type="Proteomes" id="UP000041254"/>
    </source>
</evidence>
<dbReference type="Proteomes" id="UP000041254">
    <property type="component" value="Unassembled WGS sequence"/>
</dbReference>
<protein>
    <recommendedName>
        <fullName evidence="2">Protein kinase domain-containing protein</fullName>
    </recommendedName>
</protein>
<gene>
    <name evidence="3" type="ORF">Vbra_4505</name>
</gene>
<sequence>MGKSASHLLAVKAAALILMRLISQHRWQRCGRVRPTTQQVWLAQQKGLTVDPTVPQRSGKYGTAFARRDKRGVRWAVKMLSNDHMDCAQPVEGFLRTGNDLWVEDCRQQAQRATEEGVEQPPRSIVRVAETYHIPMPPHAQGHHLQGVTAYRMEWIDRTLADLTGPLPDAQLAGIVRDVVDAVHYLGLRGLIHGDIHHKNIVVRGGGGAALEGVLIDLDRLHRQDGDRLYIPNQANSAFEPEALLSHSADMQAATW</sequence>
<proteinExistence type="predicted"/>
<evidence type="ECO:0000313" key="3">
    <source>
        <dbReference type="EMBL" id="CEM22003.1"/>
    </source>
</evidence>
<dbReference type="EMBL" id="CDMY01000548">
    <property type="protein sequence ID" value="CEM22003.1"/>
    <property type="molecule type" value="Genomic_DNA"/>
</dbReference>
<feature type="chain" id="PRO_5005190101" description="Protein kinase domain-containing protein" evidence="1">
    <location>
        <begin position="25"/>
        <end position="256"/>
    </location>
</feature>
<dbReference type="InterPro" id="IPR000719">
    <property type="entry name" value="Prot_kinase_dom"/>
</dbReference>
<name>A0A0G4G2E0_VITBC</name>
<evidence type="ECO:0000259" key="2">
    <source>
        <dbReference type="PROSITE" id="PS50011"/>
    </source>
</evidence>
<dbReference type="SUPFAM" id="SSF56112">
    <property type="entry name" value="Protein kinase-like (PK-like)"/>
    <property type="match status" value="1"/>
</dbReference>
<dbReference type="GO" id="GO:0005524">
    <property type="term" value="F:ATP binding"/>
    <property type="evidence" value="ECO:0007669"/>
    <property type="project" value="InterPro"/>
</dbReference>
<organism evidence="3 4">
    <name type="scientific">Vitrella brassicaformis (strain CCMP3155)</name>
    <dbReference type="NCBI Taxonomy" id="1169540"/>
    <lineage>
        <taxon>Eukaryota</taxon>
        <taxon>Sar</taxon>
        <taxon>Alveolata</taxon>
        <taxon>Colpodellida</taxon>
        <taxon>Vitrellaceae</taxon>
        <taxon>Vitrella</taxon>
    </lineage>
</organism>
<feature type="domain" description="Protein kinase" evidence="2">
    <location>
        <begin position="50"/>
        <end position="256"/>
    </location>
</feature>
<dbReference type="AlphaFoldDB" id="A0A0G4G2E0"/>